<evidence type="ECO:0000256" key="3">
    <source>
        <dbReference type="ARBA" id="ARBA00023163"/>
    </source>
</evidence>
<evidence type="ECO:0000256" key="4">
    <source>
        <dbReference type="PROSITE-ProRule" id="PRU00335"/>
    </source>
</evidence>
<feature type="domain" description="HTH tetR-type" evidence="5">
    <location>
        <begin position="29"/>
        <end position="89"/>
    </location>
</feature>
<comment type="caution">
    <text evidence="6">The sequence shown here is derived from an EMBL/GenBank/DDBJ whole genome shotgun (WGS) entry which is preliminary data.</text>
</comment>
<dbReference type="InterPro" id="IPR001647">
    <property type="entry name" value="HTH_TetR"/>
</dbReference>
<dbReference type="Pfam" id="PF00440">
    <property type="entry name" value="TetR_N"/>
    <property type="match status" value="1"/>
</dbReference>
<dbReference type="GO" id="GO:0003700">
    <property type="term" value="F:DNA-binding transcription factor activity"/>
    <property type="evidence" value="ECO:0007669"/>
    <property type="project" value="TreeGrafter"/>
</dbReference>
<dbReference type="AlphaFoldDB" id="A0A7X6M3J3"/>
<gene>
    <name evidence="6" type="ORF">HGA07_24020</name>
</gene>
<evidence type="ECO:0000256" key="2">
    <source>
        <dbReference type="ARBA" id="ARBA00023125"/>
    </source>
</evidence>
<evidence type="ECO:0000259" key="5">
    <source>
        <dbReference type="PROSITE" id="PS50977"/>
    </source>
</evidence>
<proteinExistence type="predicted"/>
<dbReference type="GO" id="GO:0000976">
    <property type="term" value="F:transcription cis-regulatory region binding"/>
    <property type="evidence" value="ECO:0007669"/>
    <property type="project" value="TreeGrafter"/>
</dbReference>
<sequence>MDPDPAHGAPPAATEFAERHRTARAQLLDTPRGRLIDAMVECVGARGYSATTLTDIVSSAHVSRSTFYEHFDNKEHCLVEAVHTGVEIIRTRIAGELAELPPEADPRQRIATMIGTFCAVVAAEPDFARLILVESLLVGDATAGLRDRAVDRFATLYRQFHDQARAGNSAIPAVSDDVIALVPDAIGERTRRVLVREGARRVPDLAPAFIEFAYTVLGLAPLPVRV</sequence>
<name>A0A7X6M3J3_9NOCA</name>
<dbReference type="PANTHER" id="PTHR30055">
    <property type="entry name" value="HTH-TYPE TRANSCRIPTIONAL REGULATOR RUTR"/>
    <property type="match status" value="1"/>
</dbReference>
<dbReference type="PRINTS" id="PR00455">
    <property type="entry name" value="HTHTETR"/>
</dbReference>
<reference evidence="6 7" key="1">
    <citation type="submission" date="2020-04" db="EMBL/GenBank/DDBJ databases">
        <title>MicrobeNet Type strains.</title>
        <authorList>
            <person name="Nicholson A.C."/>
        </authorList>
    </citation>
    <scope>NUCLEOTIDE SEQUENCE [LARGE SCALE GENOMIC DNA]</scope>
    <source>
        <strain evidence="6 7">DSM 44445</strain>
    </source>
</reference>
<dbReference type="RefSeq" id="WP_040721812.1">
    <property type="nucleotide sequence ID" value="NZ_CAWPHS010000026.1"/>
</dbReference>
<organism evidence="6 7">
    <name type="scientific">Nocardia veterana</name>
    <dbReference type="NCBI Taxonomy" id="132249"/>
    <lineage>
        <taxon>Bacteria</taxon>
        <taxon>Bacillati</taxon>
        <taxon>Actinomycetota</taxon>
        <taxon>Actinomycetes</taxon>
        <taxon>Mycobacteriales</taxon>
        <taxon>Nocardiaceae</taxon>
        <taxon>Nocardia</taxon>
    </lineage>
</organism>
<evidence type="ECO:0000313" key="6">
    <source>
        <dbReference type="EMBL" id="NKY88675.1"/>
    </source>
</evidence>
<dbReference type="EMBL" id="JAAXPE010000032">
    <property type="protein sequence ID" value="NKY88675.1"/>
    <property type="molecule type" value="Genomic_DNA"/>
</dbReference>
<dbReference type="Proteomes" id="UP000523447">
    <property type="component" value="Unassembled WGS sequence"/>
</dbReference>
<evidence type="ECO:0000256" key="1">
    <source>
        <dbReference type="ARBA" id="ARBA00023015"/>
    </source>
</evidence>
<keyword evidence="7" id="KW-1185">Reference proteome</keyword>
<accession>A0A7X6M3J3</accession>
<feature type="DNA-binding region" description="H-T-H motif" evidence="4">
    <location>
        <begin position="52"/>
        <end position="71"/>
    </location>
</feature>
<protein>
    <submittedName>
        <fullName evidence="6">TetR/AcrR family transcriptional regulator</fullName>
    </submittedName>
</protein>
<evidence type="ECO:0000313" key="7">
    <source>
        <dbReference type="Proteomes" id="UP000523447"/>
    </source>
</evidence>
<dbReference type="PANTHER" id="PTHR30055:SF234">
    <property type="entry name" value="HTH-TYPE TRANSCRIPTIONAL REGULATOR BETI"/>
    <property type="match status" value="1"/>
</dbReference>
<dbReference type="InterPro" id="IPR050109">
    <property type="entry name" value="HTH-type_TetR-like_transc_reg"/>
</dbReference>
<keyword evidence="3" id="KW-0804">Transcription</keyword>
<dbReference type="PROSITE" id="PS50977">
    <property type="entry name" value="HTH_TETR_2"/>
    <property type="match status" value="1"/>
</dbReference>
<keyword evidence="2 4" id="KW-0238">DNA-binding</keyword>
<dbReference type="Gene3D" id="1.10.357.10">
    <property type="entry name" value="Tetracycline Repressor, domain 2"/>
    <property type="match status" value="1"/>
</dbReference>
<dbReference type="SUPFAM" id="SSF46689">
    <property type="entry name" value="Homeodomain-like"/>
    <property type="match status" value="1"/>
</dbReference>
<dbReference type="InterPro" id="IPR009057">
    <property type="entry name" value="Homeodomain-like_sf"/>
</dbReference>
<keyword evidence="1" id="KW-0805">Transcription regulation</keyword>